<dbReference type="InterPro" id="IPR052147">
    <property type="entry name" value="PP2-like/Lectin"/>
</dbReference>
<dbReference type="Pfam" id="PF14299">
    <property type="entry name" value="PP2"/>
    <property type="match status" value="1"/>
</dbReference>
<dbReference type="InterPro" id="IPR025886">
    <property type="entry name" value="PP2-like"/>
</dbReference>
<sequence>MVKKGSPTKEVFLEHKRKKKWVNKDGRCGFILYPRSLFITWGNTQYWSWNCFKETSDDNIEVAKLLSVCWLDVRGKLAMSELTSGVTYEGAYLVKLTKSSAGWELPIALRLSVPGEEAKVRQVSLFGKPKGEWFELNLGSFMAKPDEEGEVGFDLFEHGGHWKSGLIIKAVIVRPKHQIN</sequence>
<dbReference type="PANTHER" id="PTHR48478:SF1">
    <property type="entry name" value="LECTIN-LIKE"/>
    <property type="match status" value="1"/>
</dbReference>
<dbReference type="PANTHER" id="PTHR48478">
    <property type="entry name" value="LECTIN-LIKE"/>
    <property type="match status" value="1"/>
</dbReference>
<reference evidence="1" key="1">
    <citation type="journal article" date="2013" name="J. Plant Res.">
        <title>Effect of fungi and light on seed germination of three Opuntia species from semiarid lands of central Mexico.</title>
        <authorList>
            <person name="Delgado-Sanchez P."/>
            <person name="Jimenez-Bremont J.F."/>
            <person name="Guerrero-Gonzalez Mde L."/>
            <person name="Flores J."/>
        </authorList>
    </citation>
    <scope>NUCLEOTIDE SEQUENCE</scope>
    <source>
        <tissue evidence="1">Cladode</tissue>
    </source>
</reference>
<protein>
    <submittedName>
        <fullName evidence="1">Uncharacterized protein</fullName>
    </submittedName>
</protein>
<dbReference type="EMBL" id="GISG01091949">
    <property type="protein sequence ID" value="MBA4634648.1"/>
    <property type="molecule type" value="Transcribed_RNA"/>
</dbReference>
<reference evidence="1" key="2">
    <citation type="submission" date="2020-07" db="EMBL/GenBank/DDBJ databases">
        <authorList>
            <person name="Vera ALvarez R."/>
            <person name="Arias-Moreno D.M."/>
            <person name="Jimenez-Jacinto V."/>
            <person name="Jimenez-Bremont J.F."/>
            <person name="Swaminathan K."/>
            <person name="Moose S.P."/>
            <person name="Guerrero-Gonzalez M.L."/>
            <person name="Marino-Ramirez L."/>
            <person name="Landsman D."/>
            <person name="Rodriguez-Kessler M."/>
            <person name="Delgado-Sanchez P."/>
        </authorList>
    </citation>
    <scope>NUCLEOTIDE SEQUENCE</scope>
    <source>
        <tissue evidence="1">Cladode</tissue>
    </source>
</reference>
<organism evidence="1">
    <name type="scientific">Opuntia streptacantha</name>
    <name type="common">Prickly pear cactus</name>
    <name type="synonym">Opuntia cardona</name>
    <dbReference type="NCBI Taxonomy" id="393608"/>
    <lineage>
        <taxon>Eukaryota</taxon>
        <taxon>Viridiplantae</taxon>
        <taxon>Streptophyta</taxon>
        <taxon>Embryophyta</taxon>
        <taxon>Tracheophyta</taxon>
        <taxon>Spermatophyta</taxon>
        <taxon>Magnoliopsida</taxon>
        <taxon>eudicotyledons</taxon>
        <taxon>Gunneridae</taxon>
        <taxon>Pentapetalae</taxon>
        <taxon>Caryophyllales</taxon>
        <taxon>Cactineae</taxon>
        <taxon>Cactaceae</taxon>
        <taxon>Opuntioideae</taxon>
        <taxon>Opuntia</taxon>
    </lineage>
</organism>
<dbReference type="GO" id="GO:0030246">
    <property type="term" value="F:carbohydrate binding"/>
    <property type="evidence" value="ECO:0007669"/>
    <property type="project" value="InterPro"/>
</dbReference>
<proteinExistence type="predicted"/>
<name>A0A7C9DBX1_OPUST</name>
<dbReference type="AlphaFoldDB" id="A0A7C9DBX1"/>
<accession>A0A7C9DBX1</accession>
<evidence type="ECO:0000313" key="1">
    <source>
        <dbReference type="EMBL" id="MBA4634648.1"/>
    </source>
</evidence>